<dbReference type="PROSITE" id="PS00914">
    <property type="entry name" value="SYNTAXIN"/>
    <property type="match status" value="1"/>
</dbReference>
<dbReference type="GO" id="GO:0005484">
    <property type="term" value="F:SNAP receptor activity"/>
    <property type="evidence" value="ECO:0007669"/>
    <property type="project" value="InterPro"/>
</dbReference>
<keyword evidence="4 10" id="KW-0812">Transmembrane</keyword>
<accession>A0A813FR61</accession>
<comment type="caution">
    <text evidence="12">The sequence shown here is derived from an EMBL/GenBank/DDBJ whole genome shotgun (WGS) entry which is preliminary data.</text>
</comment>
<evidence type="ECO:0000313" key="13">
    <source>
        <dbReference type="Proteomes" id="UP000654075"/>
    </source>
</evidence>
<dbReference type="InterPro" id="IPR000727">
    <property type="entry name" value="T_SNARE_dom"/>
</dbReference>
<evidence type="ECO:0000256" key="7">
    <source>
        <dbReference type="ARBA" id="ARBA00023034"/>
    </source>
</evidence>
<dbReference type="PANTHER" id="PTHR19957">
    <property type="entry name" value="SYNTAXIN"/>
    <property type="match status" value="1"/>
</dbReference>
<gene>
    <name evidence="12" type="ORF">PGLA1383_LOCUS30918</name>
</gene>
<dbReference type="GO" id="GO:0031201">
    <property type="term" value="C:SNARE complex"/>
    <property type="evidence" value="ECO:0007669"/>
    <property type="project" value="TreeGrafter"/>
</dbReference>
<dbReference type="Proteomes" id="UP000654075">
    <property type="component" value="Unassembled WGS sequence"/>
</dbReference>
<dbReference type="Gene3D" id="1.20.58.70">
    <property type="match status" value="1"/>
</dbReference>
<comment type="similarity">
    <text evidence="2">Belongs to the syntaxin family.</text>
</comment>
<sequence length="314" mass="35434">MHAVKHPPIIRNLTSIFAKHRHNRHGSRRLAGEKVDATQDRLLLDVEAGHQGFPDQMSVEMSSLPPQWVESAEEAREDLKAIREKLVQLAKAQQKRLLRVFSDDTSPDKEVEAMSSQISTLVRKCESQIHQVKTRGAALASDKDVEFRQNVQRNLATQLQQLSQQFRQTQKDYLNDIRKRQKGAAWDDGSVPSAPRRGGDAAADLGFSDLQVQELEGMETNAVQRSSEINQIASSISDLHTIFKELAVLVIDQGSILDRIDYNIEQVVVQSSEANKQLQKAEESQKSNRAMRCIFFLVLANMVLIIILIIKARH</sequence>
<dbReference type="InterPro" id="IPR045242">
    <property type="entry name" value="Syntaxin"/>
</dbReference>
<dbReference type="PROSITE" id="PS50192">
    <property type="entry name" value="T_SNARE"/>
    <property type="match status" value="1"/>
</dbReference>
<evidence type="ECO:0000256" key="5">
    <source>
        <dbReference type="ARBA" id="ARBA00022927"/>
    </source>
</evidence>
<dbReference type="GO" id="GO:0006906">
    <property type="term" value="P:vesicle fusion"/>
    <property type="evidence" value="ECO:0007669"/>
    <property type="project" value="TreeGrafter"/>
</dbReference>
<evidence type="ECO:0000256" key="2">
    <source>
        <dbReference type="ARBA" id="ARBA00009063"/>
    </source>
</evidence>
<dbReference type="CDD" id="cd15845">
    <property type="entry name" value="SNARE_syntaxin16"/>
    <property type="match status" value="1"/>
</dbReference>
<keyword evidence="8" id="KW-0175">Coiled coil</keyword>
<dbReference type="GO" id="GO:0006886">
    <property type="term" value="P:intracellular protein transport"/>
    <property type="evidence" value="ECO:0007669"/>
    <property type="project" value="InterPro"/>
</dbReference>
<keyword evidence="3" id="KW-0813">Transport</keyword>
<comment type="subcellular location">
    <subcellularLocation>
        <location evidence="1">Golgi apparatus membrane</location>
        <topology evidence="1">Single-pass type IV membrane protein</topology>
    </subcellularLocation>
</comment>
<organism evidence="12 13">
    <name type="scientific">Polarella glacialis</name>
    <name type="common">Dinoflagellate</name>
    <dbReference type="NCBI Taxonomy" id="89957"/>
    <lineage>
        <taxon>Eukaryota</taxon>
        <taxon>Sar</taxon>
        <taxon>Alveolata</taxon>
        <taxon>Dinophyceae</taxon>
        <taxon>Suessiales</taxon>
        <taxon>Suessiaceae</taxon>
        <taxon>Polarella</taxon>
    </lineage>
</organism>
<evidence type="ECO:0000259" key="11">
    <source>
        <dbReference type="PROSITE" id="PS50192"/>
    </source>
</evidence>
<dbReference type="InterPro" id="IPR010989">
    <property type="entry name" value="SNARE"/>
</dbReference>
<dbReference type="PANTHER" id="PTHR19957:SF83">
    <property type="entry name" value="SYNTAXIN-16"/>
    <property type="match status" value="1"/>
</dbReference>
<name>A0A813FR61_POLGL</name>
<dbReference type="Pfam" id="PF05739">
    <property type="entry name" value="SNARE"/>
    <property type="match status" value="1"/>
</dbReference>
<protein>
    <recommendedName>
        <fullName evidence="11">t-SNARE coiled-coil homology domain-containing protein</fullName>
    </recommendedName>
</protein>
<evidence type="ECO:0000256" key="10">
    <source>
        <dbReference type="SAM" id="Phobius"/>
    </source>
</evidence>
<evidence type="ECO:0000256" key="8">
    <source>
        <dbReference type="ARBA" id="ARBA00023054"/>
    </source>
</evidence>
<dbReference type="GO" id="GO:0000149">
    <property type="term" value="F:SNARE binding"/>
    <property type="evidence" value="ECO:0007669"/>
    <property type="project" value="TreeGrafter"/>
</dbReference>
<proteinExistence type="inferred from homology"/>
<reference evidence="12" key="1">
    <citation type="submission" date="2021-02" db="EMBL/GenBank/DDBJ databases">
        <authorList>
            <person name="Dougan E. K."/>
            <person name="Rhodes N."/>
            <person name="Thang M."/>
            <person name="Chan C."/>
        </authorList>
    </citation>
    <scope>NUCLEOTIDE SEQUENCE</scope>
</reference>
<evidence type="ECO:0000256" key="3">
    <source>
        <dbReference type="ARBA" id="ARBA00022448"/>
    </source>
</evidence>
<feature type="transmembrane region" description="Helical" evidence="10">
    <location>
        <begin position="294"/>
        <end position="312"/>
    </location>
</feature>
<evidence type="ECO:0000256" key="4">
    <source>
        <dbReference type="ARBA" id="ARBA00022692"/>
    </source>
</evidence>
<evidence type="ECO:0000313" key="12">
    <source>
        <dbReference type="EMBL" id="CAE8613137.1"/>
    </source>
</evidence>
<dbReference type="EMBL" id="CAJNNV010025207">
    <property type="protein sequence ID" value="CAE8613137.1"/>
    <property type="molecule type" value="Genomic_DNA"/>
</dbReference>
<keyword evidence="9 10" id="KW-0472">Membrane</keyword>
<keyword evidence="13" id="KW-1185">Reference proteome</keyword>
<keyword evidence="7" id="KW-0333">Golgi apparatus</keyword>
<dbReference type="SUPFAM" id="SSF47661">
    <property type="entry name" value="t-snare proteins"/>
    <property type="match status" value="1"/>
</dbReference>
<feature type="domain" description="T-SNARE coiled-coil homology" evidence="11">
    <location>
        <begin position="219"/>
        <end position="281"/>
    </location>
</feature>
<dbReference type="AlphaFoldDB" id="A0A813FR61"/>
<dbReference type="InterPro" id="IPR006012">
    <property type="entry name" value="Syntaxin/epimorphin_CS"/>
</dbReference>
<dbReference type="OrthoDB" id="10251371at2759"/>
<keyword evidence="6 10" id="KW-1133">Transmembrane helix</keyword>
<dbReference type="GO" id="GO:0048278">
    <property type="term" value="P:vesicle docking"/>
    <property type="evidence" value="ECO:0007669"/>
    <property type="project" value="TreeGrafter"/>
</dbReference>
<keyword evidence="5" id="KW-0653">Protein transport</keyword>
<evidence type="ECO:0000256" key="6">
    <source>
        <dbReference type="ARBA" id="ARBA00022989"/>
    </source>
</evidence>
<dbReference type="SMART" id="SM00397">
    <property type="entry name" value="t_SNARE"/>
    <property type="match status" value="1"/>
</dbReference>
<evidence type="ECO:0000256" key="1">
    <source>
        <dbReference type="ARBA" id="ARBA00004409"/>
    </source>
</evidence>
<dbReference type="OMA" id="DFRRCHA"/>
<dbReference type="GO" id="GO:0000139">
    <property type="term" value="C:Golgi membrane"/>
    <property type="evidence" value="ECO:0007669"/>
    <property type="project" value="UniProtKB-SubCell"/>
</dbReference>
<evidence type="ECO:0000256" key="9">
    <source>
        <dbReference type="ARBA" id="ARBA00023136"/>
    </source>
</evidence>